<evidence type="ECO:0000256" key="1">
    <source>
        <dbReference type="SAM" id="Phobius"/>
    </source>
</evidence>
<keyword evidence="2" id="KW-1185">Reference proteome</keyword>
<dbReference type="WBParaSite" id="jg10034">
    <property type="protein sequence ID" value="jg10034"/>
    <property type="gene ID" value="jg10034"/>
</dbReference>
<accession>A0A915CK89</accession>
<organism evidence="2 3">
    <name type="scientific">Ditylenchus dipsaci</name>
    <dbReference type="NCBI Taxonomy" id="166011"/>
    <lineage>
        <taxon>Eukaryota</taxon>
        <taxon>Metazoa</taxon>
        <taxon>Ecdysozoa</taxon>
        <taxon>Nematoda</taxon>
        <taxon>Chromadorea</taxon>
        <taxon>Rhabditida</taxon>
        <taxon>Tylenchina</taxon>
        <taxon>Tylenchomorpha</taxon>
        <taxon>Sphaerularioidea</taxon>
        <taxon>Anguinidae</taxon>
        <taxon>Anguininae</taxon>
        <taxon>Ditylenchus</taxon>
    </lineage>
</organism>
<keyword evidence="1" id="KW-1133">Transmembrane helix</keyword>
<protein>
    <submittedName>
        <fullName evidence="3">Uncharacterized protein</fullName>
    </submittedName>
</protein>
<name>A0A915CK89_9BILA</name>
<dbReference type="AlphaFoldDB" id="A0A915CK89"/>
<evidence type="ECO:0000313" key="3">
    <source>
        <dbReference type="WBParaSite" id="jg10034"/>
    </source>
</evidence>
<reference evidence="3" key="1">
    <citation type="submission" date="2022-11" db="UniProtKB">
        <authorList>
            <consortium name="WormBaseParasite"/>
        </authorList>
    </citation>
    <scope>IDENTIFICATION</scope>
</reference>
<keyword evidence="1" id="KW-0812">Transmembrane</keyword>
<sequence length="140" mass="15763">MKEDSQEDAKRKDLLRLRKVSRKLRFAKLKLVVILVMSTDCYLLCCYIGTLLLEQLTKSEKRNRIGTNAVMEQTFRTTSIVRVALTPAADPSKYNAVIVNSLTFEDMAAYIVSEDGLSETSPEEKVGLKDSLQSYGSLCF</sequence>
<dbReference type="Proteomes" id="UP000887574">
    <property type="component" value="Unplaced"/>
</dbReference>
<feature type="transmembrane region" description="Helical" evidence="1">
    <location>
        <begin position="31"/>
        <end position="53"/>
    </location>
</feature>
<evidence type="ECO:0000313" key="2">
    <source>
        <dbReference type="Proteomes" id="UP000887574"/>
    </source>
</evidence>
<proteinExistence type="predicted"/>
<keyword evidence="1" id="KW-0472">Membrane</keyword>